<dbReference type="InterPro" id="IPR013783">
    <property type="entry name" value="Ig-like_fold"/>
</dbReference>
<protein>
    <recommendedName>
        <fullName evidence="9">Interleukin-4 receptor alpha N-terminal domain-containing protein</fullName>
    </recommendedName>
</protein>
<keyword evidence="4 8" id="KW-1133">Transmembrane helix</keyword>
<dbReference type="Pfam" id="PF09238">
    <property type="entry name" value="IL4Ra_N"/>
    <property type="match status" value="2"/>
</dbReference>
<feature type="domain" description="Interleukin-4 receptor alpha N-terminal" evidence="9">
    <location>
        <begin position="85"/>
        <end position="173"/>
    </location>
</feature>
<dbReference type="PANTHER" id="PTHR23037">
    <property type="entry name" value="CYTOKINE RECEPTOR"/>
    <property type="match status" value="1"/>
</dbReference>
<keyword evidence="6" id="KW-0675">Receptor</keyword>
<dbReference type="Proteomes" id="UP000579812">
    <property type="component" value="Unassembled WGS sequence"/>
</dbReference>
<feature type="region of interest" description="Disordered" evidence="7">
    <location>
        <begin position="434"/>
        <end position="466"/>
    </location>
</feature>
<dbReference type="EMBL" id="JAAMOB010000003">
    <property type="protein sequence ID" value="KAF4115834.1"/>
    <property type="molecule type" value="Genomic_DNA"/>
</dbReference>
<feature type="domain" description="Interleukin-4 receptor alpha N-terminal" evidence="9">
    <location>
        <begin position="614"/>
        <end position="702"/>
    </location>
</feature>
<keyword evidence="3" id="KW-0732">Signal</keyword>
<evidence type="ECO:0000256" key="4">
    <source>
        <dbReference type="ARBA" id="ARBA00022989"/>
    </source>
</evidence>
<proteinExistence type="predicted"/>
<evidence type="ECO:0000256" key="3">
    <source>
        <dbReference type="ARBA" id="ARBA00022729"/>
    </source>
</evidence>
<gene>
    <name evidence="10" type="ORF">G5714_003323</name>
</gene>
<dbReference type="GO" id="GO:0002532">
    <property type="term" value="P:production of molecular mediator involved in inflammatory response"/>
    <property type="evidence" value="ECO:0007669"/>
    <property type="project" value="InterPro"/>
</dbReference>
<keyword evidence="5 8" id="KW-0472">Membrane</keyword>
<sequence>MLHQIKRAFVRTFKDRHRSLAETGDQRERARHFCLTGVRGTAELRGEGLLKTVKRTYRMFSTFVKCQIILTLICHAFCYEPTKEDLKCFNDYETEMKCSLSTDRLKSCSGYKLNITHTESNMLESMHACIFERSPHSDNCECKIKVQGFVVTEIFSTTLLEGTNVLLSKTFQTEHFIKPKTPVLSVQNTENGNFNVSWDDQYKISDLVGRTFLEYLRINLTYGIKGGLENTSKTMPNTVGSFEIVGKNLQPNTNYILTATMSTDYNDHHVSSDQSAPIEFTTSSSPNEIAKMVIPPLCFGLIIIICIIFFCILRMKTNWWDKISKPKIDSKVGEEKGHILPSSVMKFSPIHVEIPDLDLQDDKKLISALLVDTNNEKSSHSVESAPVDYGQAGSGSPEENISTINITSRVQHALHELFKLPPITNNPSILSSYNQVTTSRSDKSVNGISSSRERNRASQDSGNCSGSSVFSNMSYLESATSDSLFLEQLKREVSDSYTRDSQLNSPTIDTLEDEYQHVSSVLEKGNDADVRVNLSDESFMKNLITSTNPLYPPLILYDGSITPSDEGYQAFQGLIKSTEGHSVTMFSTVLVSQIILTHFCLAFCFVTVEPTKEDLKCFNDYETEMKCSLSTDRLKSCSGYKLNITHTESNMLESMHACIFERSPHSDNCECKIKVQGFVVTEIFSTTLLEGTNVLFSKTFQTEHFIKLKTPVLSVQKTEHGNFNVSWDDQYEIRLNGLRINLTYGIKGGHENISKKVLNTVGSFEIVGKNLQPNTNYILTATMSTDYNDHHISSDQSAPVEFTTSLYPNEIAKMVITPLCFGLIIIIFVIFICILRMKTNWWDKISKPKIDGNLGEEKGHILPSSVMKFSPIHVEIPTLDLQEDEKLYQCFSVLEKGNDADVCVNLSDDVGADEKCIMKNLIACSNLFMHDGSVTPSDEGYQAFQGLTKSTEGQLSTSVSTEQALNACGALKFPQSTGQDPTSAQQNSWATSLLVIPVIQIDSSYQCV</sequence>
<evidence type="ECO:0000313" key="10">
    <source>
        <dbReference type="EMBL" id="KAF4115834.1"/>
    </source>
</evidence>
<dbReference type="GO" id="GO:0004896">
    <property type="term" value="F:cytokine receptor activity"/>
    <property type="evidence" value="ECO:0007669"/>
    <property type="project" value="InterPro"/>
</dbReference>
<comment type="caution">
    <text evidence="10">The sequence shown here is derived from an EMBL/GenBank/DDBJ whole genome shotgun (WGS) entry which is preliminary data.</text>
</comment>
<dbReference type="SUPFAM" id="SSF49265">
    <property type="entry name" value="Fibronectin type III"/>
    <property type="match status" value="4"/>
</dbReference>
<feature type="transmembrane region" description="Helical" evidence="8">
    <location>
        <begin position="583"/>
        <end position="608"/>
    </location>
</feature>
<feature type="transmembrane region" description="Helical" evidence="8">
    <location>
        <begin position="815"/>
        <end position="835"/>
    </location>
</feature>
<accession>A0A7J6DA64</accession>
<dbReference type="InterPro" id="IPR015319">
    <property type="entry name" value="IL-4_rcpt-alpha_N"/>
</dbReference>
<comment type="subcellular location">
    <subcellularLocation>
        <location evidence="1">Membrane</location>
        <topology evidence="1">Single-pass membrane protein</topology>
    </subcellularLocation>
</comment>
<dbReference type="GO" id="GO:0016064">
    <property type="term" value="P:immunoglobulin mediated immune response"/>
    <property type="evidence" value="ECO:0007669"/>
    <property type="project" value="TreeGrafter"/>
</dbReference>
<evidence type="ECO:0000256" key="1">
    <source>
        <dbReference type="ARBA" id="ARBA00004167"/>
    </source>
</evidence>
<evidence type="ECO:0000256" key="7">
    <source>
        <dbReference type="SAM" id="MobiDB-lite"/>
    </source>
</evidence>
<evidence type="ECO:0000256" key="8">
    <source>
        <dbReference type="SAM" id="Phobius"/>
    </source>
</evidence>
<dbReference type="PANTHER" id="PTHR23037:SF42">
    <property type="entry name" value="CYTOKINE RECEPTOR COMMON SUBUNIT GAMMA ISOFORM X1-RELATED"/>
    <property type="match status" value="1"/>
</dbReference>
<feature type="region of interest" description="Disordered" evidence="7">
    <location>
        <begin position="377"/>
        <end position="400"/>
    </location>
</feature>
<keyword evidence="2 8" id="KW-0812">Transmembrane</keyword>
<keyword evidence="11" id="KW-1185">Reference proteome</keyword>
<dbReference type="GO" id="GO:0009897">
    <property type="term" value="C:external side of plasma membrane"/>
    <property type="evidence" value="ECO:0007669"/>
    <property type="project" value="TreeGrafter"/>
</dbReference>
<dbReference type="AlphaFoldDB" id="A0A7J6DA64"/>
<feature type="compositionally biased region" description="Polar residues" evidence="7">
    <location>
        <begin position="434"/>
        <end position="450"/>
    </location>
</feature>
<evidence type="ECO:0000256" key="2">
    <source>
        <dbReference type="ARBA" id="ARBA00022692"/>
    </source>
</evidence>
<organism evidence="10 11">
    <name type="scientific">Onychostoma macrolepis</name>
    <dbReference type="NCBI Taxonomy" id="369639"/>
    <lineage>
        <taxon>Eukaryota</taxon>
        <taxon>Metazoa</taxon>
        <taxon>Chordata</taxon>
        <taxon>Craniata</taxon>
        <taxon>Vertebrata</taxon>
        <taxon>Euteleostomi</taxon>
        <taxon>Actinopterygii</taxon>
        <taxon>Neopterygii</taxon>
        <taxon>Teleostei</taxon>
        <taxon>Ostariophysi</taxon>
        <taxon>Cypriniformes</taxon>
        <taxon>Cyprinidae</taxon>
        <taxon>Acrossocheilinae</taxon>
        <taxon>Onychostoma</taxon>
    </lineage>
</organism>
<evidence type="ECO:0000313" key="11">
    <source>
        <dbReference type="Proteomes" id="UP000579812"/>
    </source>
</evidence>
<name>A0A7J6DA64_9TELE</name>
<reference evidence="10 11" key="1">
    <citation type="submission" date="2020-04" db="EMBL/GenBank/DDBJ databases">
        <title>Chromosome-level genome assembly of a cyprinid fish Onychostoma macrolepis by integration of Nanopore Sequencing, Bionano and Hi-C technology.</title>
        <authorList>
            <person name="Wang D."/>
        </authorList>
    </citation>
    <scope>NUCLEOTIDE SEQUENCE [LARGE SCALE GENOMIC DNA]</scope>
    <source>
        <strain evidence="10">SWU-2019</strain>
        <tissue evidence="10">Muscle</tissue>
    </source>
</reference>
<evidence type="ECO:0000256" key="5">
    <source>
        <dbReference type="ARBA" id="ARBA00023136"/>
    </source>
</evidence>
<dbReference type="InterPro" id="IPR036116">
    <property type="entry name" value="FN3_sf"/>
</dbReference>
<feature type="transmembrane region" description="Helical" evidence="8">
    <location>
        <begin position="293"/>
        <end position="313"/>
    </location>
</feature>
<evidence type="ECO:0000259" key="9">
    <source>
        <dbReference type="Pfam" id="PF09238"/>
    </source>
</evidence>
<dbReference type="Gene3D" id="2.60.40.10">
    <property type="entry name" value="Immunoglobulins"/>
    <property type="match status" value="4"/>
</dbReference>
<evidence type="ECO:0000256" key="6">
    <source>
        <dbReference type="ARBA" id="ARBA00023170"/>
    </source>
</evidence>